<feature type="signal peptide" evidence="2">
    <location>
        <begin position="1"/>
        <end position="15"/>
    </location>
</feature>
<evidence type="ECO:0000256" key="1">
    <source>
        <dbReference type="SAM" id="MobiDB-lite"/>
    </source>
</evidence>
<sequence>MLKLWLAAGAAAALAGCVVGPGYGPGYGTAYGYDDQGGGQVVQAAPAYGYGYAPAYGAVGTVDIAVGGRRDDGDRRGGVYRRGQMPPDEHRGRGPGQAQPGYGQRGPGAPAASSGHAGRDGSGHAPFGNGTGQDRQGGQGGQSGQSGQGSSARWRGAQDSQAGGGNGYAR</sequence>
<reference evidence="3 4" key="1">
    <citation type="submission" date="2018-05" db="EMBL/GenBank/DDBJ databases">
        <title>Genomic Encyclopedia of Type Strains, Phase IV (KMG-V): Genome sequencing to study the core and pangenomes of soil and plant-associated prokaryotes.</title>
        <authorList>
            <person name="Whitman W."/>
        </authorList>
    </citation>
    <scope>NUCLEOTIDE SEQUENCE [LARGE SCALE GENOMIC DNA]</scope>
    <source>
        <strain evidence="3 4">SIr-6563</strain>
    </source>
</reference>
<dbReference type="PROSITE" id="PS51257">
    <property type="entry name" value="PROKAR_LIPOPROTEIN"/>
    <property type="match status" value="1"/>
</dbReference>
<dbReference type="RefSeq" id="WP_146230051.1">
    <property type="nucleotide sequence ID" value="NZ_CAJMXX010000013.1"/>
</dbReference>
<evidence type="ECO:0000256" key="2">
    <source>
        <dbReference type="SAM" id="SignalP"/>
    </source>
</evidence>
<keyword evidence="4" id="KW-1185">Reference proteome</keyword>
<dbReference type="EMBL" id="QJJV01000018">
    <property type="protein sequence ID" value="PXX11769.1"/>
    <property type="molecule type" value="Genomic_DNA"/>
</dbReference>
<feature type="compositionally biased region" description="Low complexity" evidence="1">
    <location>
        <begin position="107"/>
        <end position="116"/>
    </location>
</feature>
<dbReference type="GeneID" id="99805457"/>
<comment type="caution">
    <text evidence="3">The sequence shown here is derived from an EMBL/GenBank/DDBJ whole genome shotgun (WGS) entry which is preliminary data.</text>
</comment>
<feature type="compositionally biased region" description="Basic and acidic residues" evidence="1">
    <location>
        <begin position="68"/>
        <end position="77"/>
    </location>
</feature>
<keyword evidence="2" id="KW-0732">Signal</keyword>
<feature type="region of interest" description="Disordered" evidence="1">
    <location>
        <begin position="65"/>
        <end position="170"/>
    </location>
</feature>
<feature type="chain" id="PRO_5046837288" description="Lipoprotein" evidence="2">
    <location>
        <begin position="16"/>
        <end position="170"/>
    </location>
</feature>
<organism evidence="3 4">
    <name type="scientific">Paraburkholderia tropica</name>
    <dbReference type="NCBI Taxonomy" id="92647"/>
    <lineage>
        <taxon>Bacteria</taxon>
        <taxon>Pseudomonadati</taxon>
        <taxon>Pseudomonadota</taxon>
        <taxon>Betaproteobacteria</taxon>
        <taxon>Burkholderiales</taxon>
        <taxon>Burkholderiaceae</taxon>
        <taxon>Paraburkholderia</taxon>
    </lineage>
</organism>
<accession>A0ABX5MK43</accession>
<evidence type="ECO:0000313" key="4">
    <source>
        <dbReference type="Proteomes" id="UP000247515"/>
    </source>
</evidence>
<gene>
    <name evidence="3" type="ORF">C7400_11890</name>
</gene>
<feature type="compositionally biased region" description="Gly residues" evidence="1">
    <location>
        <begin position="129"/>
        <end position="147"/>
    </location>
</feature>
<protein>
    <recommendedName>
        <fullName evidence="5">Lipoprotein</fullName>
    </recommendedName>
</protein>
<evidence type="ECO:0008006" key="5">
    <source>
        <dbReference type="Google" id="ProtNLM"/>
    </source>
</evidence>
<name>A0ABX5MK43_9BURK</name>
<proteinExistence type="predicted"/>
<evidence type="ECO:0000313" key="3">
    <source>
        <dbReference type="EMBL" id="PXX11769.1"/>
    </source>
</evidence>
<dbReference type="Proteomes" id="UP000247515">
    <property type="component" value="Unassembled WGS sequence"/>
</dbReference>